<name>A0A6V8P012_9ACTN</name>
<evidence type="ECO:0000313" key="5">
    <source>
        <dbReference type="EMBL" id="GFP34297.1"/>
    </source>
</evidence>
<evidence type="ECO:0000313" key="9">
    <source>
        <dbReference type="Proteomes" id="UP000576480"/>
    </source>
</evidence>
<evidence type="ECO:0000313" key="3">
    <source>
        <dbReference type="EMBL" id="GFP30747.1"/>
    </source>
</evidence>
<proteinExistence type="predicted"/>
<dbReference type="EMBL" id="BLSB01000002">
    <property type="protein sequence ID" value="GFP34297.1"/>
    <property type="molecule type" value="Genomic_DNA"/>
</dbReference>
<evidence type="ECO:0000313" key="6">
    <source>
        <dbReference type="Proteomes" id="UP000543224"/>
    </source>
</evidence>
<sequence>MFNQALKRNIVPPAQIGRRDNHPSPDVERSWCTDTYTHHILPLKIRSTHNLLNDFDYTPYYSRGTFRGIGQYLEAVQDLPFLVK</sequence>
<evidence type="ECO:0000313" key="8">
    <source>
        <dbReference type="Proteomes" id="UP000574717"/>
    </source>
</evidence>
<dbReference type="EMBL" id="BLRU01000098">
    <property type="protein sequence ID" value="GFP19560.1"/>
    <property type="molecule type" value="Genomic_DNA"/>
</dbReference>
<evidence type="ECO:0000313" key="2">
    <source>
        <dbReference type="EMBL" id="GFP24801.1"/>
    </source>
</evidence>
<dbReference type="EMBL" id="BLRX01000015">
    <property type="protein sequence ID" value="GFP24801.1"/>
    <property type="molecule type" value="Genomic_DNA"/>
</dbReference>
<reference evidence="6 7" key="1">
    <citation type="journal article" date="2020" name="Front. Microbiol.">
        <title>Single-cell genomics of novel Actinobacteria with the Wood-Ljungdahl pathway discovered in a serpentinizing system.</title>
        <authorList>
            <person name="Merino N."/>
            <person name="Kawai M."/>
            <person name="Boyd E.S."/>
            <person name="Colman D.R."/>
            <person name="McGlynn S.E."/>
            <person name="Nealson K.H."/>
            <person name="Kurokawa K."/>
            <person name="Hongoh Y."/>
        </authorList>
    </citation>
    <scope>NUCLEOTIDE SEQUENCE [LARGE SCALE GENOMIC DNA]</scope>
    <source>
        <strain evidence="1 8">S03</strain>
        <strain evidence="2 6">S25</strain>
        <strain evidence="3 10">S34</strain>
        <strain evidence="4 7">S42</strain>
        <strain evidence="5 9">S43</strain>
    </source>
</reference>
<evidence type="ECO:0000313" key="10">
    <source>
        <dbReference type="Proteomes" id="UP000588083"/>
    </source>
</evidence>
<accession>A0A6V8P012</accession>
<dbReference type="Proteomes" id="UP000543224">
    <property type="component" value="Unassembled WGS sequence"/>
</dbReference>
<protein>
    <submittedName>
        <fullName evidence="2">Uncharacterized protein</fullName>
    </submittedName>
</protein>
<evidence type="ECO:0000313" key="4">
    <source>
        <dbReference type="EMBL" id="GFP32523.1"/>
    </source>
</evidence>
<keyword evidence="10" id="KW-1185">Reference proteome</keyword>
<evidence type="ECO:0000313" key="1">
    <source>
        <dbReference type="EMBL" id="GFP19560.1"/>
    </source>
</evidence>
<evidence type="ECO:0000313" key="7">
    <source>
        <dbReference type="Proteomes" id="UP000568877"/>
    </source>
</evidence>
<comment type="caution">
    <text evidence="2">The sequence shown here is derived from an EMBL/GenBank/DDBJ whole genome shotgun (WGS) entry which is preliminary data.</text>
</comment>
<dbReference type="EMBL" id="BLRZ01000098">
    <property type="protein sequence ID" value="GFP30747.1"/>
    <property type="molecule type" value="Genomic_DNA"/>
</dbReference>
<dbReference type="AlphaFoldDB" id="A0A6V8P012"/>
<dbReference type="Proteomes" id="UP000588083">
    <property type="component" value="Unassembled WGS sequence"/>
</dbReference>
<dbReference type="Proteomes" id="UP000568877">
    <property type="component" value="Unassembled WGS sequence"/>
</dbReference>
<dbReference type="EMBL" id="BLSA01000092">
    <property type="protein sequence ID" value="GFP32523.1"/>
    <property type="molecule type" value="Genomic_DNA"/>
</dbReference>
<gene>
    <name evidence="1" type="ORF">HKBW3S03_01065</name>
    <name evidence="2" type="ORF">HKBW3S25_00238</name>
    <name evidence="3" type="ORF">HKBW3S34_01666</name>
    <name evidence="4" type="ORF">HKBW3S42_00827</name>
    <name evidence="5" type="ORF">HKBW3S43_00089</name>
</gene>
<dbReference type="Proteomes" id="UP000574717">
    <property type="component" value="Unassembled WGS sequence"/>
</dbReference>
<organism evidence="2 6">
    <name type="scientific">Candidatus Hakubella thermalkaliphila</name>
    <dbReference type="NCBI Taxonomy" id="2754717"/>
    <lineage>
        <taxon>Bacteria</taxon>
        <taxon>Bacillati</taxon>
        <taxon>Actinomycetota</taxon>
        <taxon>Actinomycetota incertae sedis</taxon>
        <taxon>Candidatus Hakubellales</taxon>
        <taxon>Candidatus Hakubellaceae</taxon>
        <taxon>Candidatus Hakubella</taxon>
    </lineage>
</organism>
<dbReference type="Proteomes" id="UP000576480">
    <property type="component" value="Unassembled WGS sequence"/>
</dbReference>